<feature type="compositionally biased region" description="Basic and acidic residues" evidence="1">
    <location>
        <begin position="68"/>
        <end position="80"/>
    </location>
</feature>
<dbReference type="EMBL" id="BGZK01000255">
    <property type="protein sequence ID" value="GBP32078.1"/>
    <property type="molecule type" value="Genomic_DNA"/>
</dbReference>
<reference evidence="2 3" key="1">
    <citation type="journal article" date="2019" name="Commun. Biol.">
        <title>The bagworm genome reveals a unique fibroin gene that provides high tensile strength.</title>
        <authorList>
            <person name="Kono N."/>
            <person name="Nakamura H."/>
            <person name="Ohtoshi R."/>
            <person name="Tomita M."/>
            <person name="Numata K."/>
            <person name="Arakawa K."/>
        </authorList>
    </citation>
    <scope>NUCLEOTIDE SEQUENCE [LARGE SCALE GENOMIC DNA]</scope>
</reference>
<comment type="caution">
    <text evidence="2">The sequence shown here is derived from an EMBL/GenBank/DDBJ whole genome shotgun (WGS) entry which is preliminary data.</text>
</comment>
<feature type="compositionally biased region" description="Basic residues" evidence="1">
    <location>
        <begin position="81"/>
        <end position="95"/>
    </location>
</feature>
<evidence type="ECO:0000313" key="3">
    <source>
        <dbReference type="Proteomes" id="UP000299102"/>
    </source>
</evidence>
<name>A0A4C1V017_EUMVA</name>
<proteinExistence type="predicted"/>
<accession>A0A4C1V017</accession>
<feature type="region of interest" description="Disordered" evidence="1">
    <location>
        <begin position="68"/>
        <end position="172"/>
    </location>
</feature>
<feature type="compositionally biased region" description="Polar residues" evidence="1">
    <location>
        <begin position="115"/>
        <end position="125"/>
    </location>
</feature>
<keyword evidence="3" id="KW-1185">Reference proteome</keyword>
<feature type="compositionally biased region" description="Basic and acidic residues" evidence="1">
    <location>
        <begin position="127"/>
        <end position="142"/>
    </location>
</feature>
<protein>
    <submittedName>
        <fullName evidence="2">Uncharacterized protein</fullName>
    </submittedName>
</protein>
<organism evidence="2 3">
    <name type="scientific">Eumeta variegata</name>
    <name type="common">Bagworm moth</name>
    <name type="synonym">Eumeta japonica</name>
    <dbReference type="NCBI Taxonomy" id="151549"/>
    <lineage>
        <taxon>Eukaryota</taxon>
        <taxon>Metazoa</taxon>
        <taxon>Ecdysozoa</taxon>
        <taxon>Arthropoda</taxon>
        <taxon>Hexapoda</taxon>
        <taxon>Insecta</taxon>
        <taxon>Pterygota</taxon>
        <taxon>Neoptera</taxon>
        <taxon>Endopterygota</taxon>
        <taxon>Lepidoptera</taxon>
        <taxon>Glossata</taxon>
        <taxon>Ditrysia</taxon>
        <taxon>Tineoidea</taxon>
        <taxon>Psychidae</taxon>
        <taxon>Oiketicinae</taxon>
        <taxon>Eumeta</taxon>
    </lineage>
</organism>
<dbReference type="Proteomes" id="UP000299102">
    <property type="component" value="Unassembled WGS sequence"/>
</dbReference>
<gene>
    <name evidence="2" type="ORF">EVAR_80844_1</name>
</gene>
<sequence>MLERHGRVRSALFGSARRATCPRVRTADYSGTNSFQIENNDNNLLYPVQAEKEGYVRVTGGMKLPLVERRYDGDGRAEGKRRSRGRHRPQSRRQRVAATGIQKQAGAAGGDTSGRGFSSDRTQPGVTKKEPEPRPPVERGADLPRCLLSKSARGGPRTTTCRPKYKENPDVI</sequence>
<evidence type="ECO:0000256" key="1">
    <source>
        <dbReference type="SAM" id="MobiDB-lite"/>
    </source>
</evidence>
<dbReference type="AlphaFoldDB" id="A0A4C1V017"/>
<evidence type="ECO:0000313" key="2">
    <source>
        <dbReference type="EMBL" id="GBP32078.1"/>
    </source>
</evidence>